<dbReference type="PANTHER" id="PTHR36710">
    <property type="entry name" value="PECTINESTERASE INHIBITOR-LIKE"/>
    <property type="match status" value="1"/>
</dbReference>
<reference evidence="5 6" key="1">
    <citation type="submission" date="2023-12" db="EMBL/GenBank/DDBJ databases">
        <title>A high-quality genome assembly for Dillenia turbinata (Dilleniales).</title>
        <authorList>
            <person name="Chanderbali A."/>
        </authorList>
    </citation>
    <scope>NUCLEOTIDE SEQUENCE [LARGE SCALE GENOMIC DNA]</scope>
    <source>
        <strain evidence="5">LSX21</strain>
        <tissue evidence="5">Leaf</tissue>
    </source>
</reference>
<dbReference type="Proteomes" id="UP001370490">
    <property type="component" value="Unassembled WGS sequence"/>
</dbReference>
<dbReference type="PANTHER" id="PTHR36710:SF18">
    <property type="entry name" value="PECTINESTERASE INHIBITOR 5-RELATED"/>
    <property type="match status" value="1"/>
</dbReference>
<organism evidence="5 6">
    <name type="scientific">Dillenia turbinata</name>
    <dbReference type="NCBI Taxonomy" id="194707"/>
    <lineage>
        <taxon>Eukaryota</taxon>
        <taxon>Viridiplantae</taxon>
        <taxon>Streptophyta</taxon>
        <taxon>Embryophyta</taxon>
        <taxon>Tracheophyta</taxon>
        <taxon>Spermatophyta</taxon>
        <taxon>Magnoliopsida</taxon>
        <taxon>eudicotyledons</taxon>
        <taxon>Gunneridae</taxon>
        <taxon>Pentapetalae</taxon>
        <taxon>Dilleniales</taxon>
        <taxon>Dilleniaceae</taxon>
        <taxon>Dillenia</taxon>
    </lineage>
</organism>
<feature type="domain" description="Pectinesterase inhibitor" evidence="4">
    <location>
        <begin position="437"/>
        <end position="577"/>
    </location>
</feature>
<keyword evidence="2" id="KW-1015">Disulfide bond</keyword>
<dbReference type="GO" id="GO:0004857">
    <property type="term" value="F:enzyme inhibitor activity"/>
    <property type="evidence" value="ECO:0007669"/>
    <property type="project" value="InterPro"/>
</dbReference>
<comment type="similarity">
    <text evidence="3">Belongs to the PMEI family.</text>
</comment>
<proteinExistence type="inferred from homology"/>
<dbReference type="Pfam" id="PF04043">
    <property type="entry name" value="PMEI"/>
    <property type="match status" value="2"/>
</dbReference>
<dbReference type="EMBL" id="JBAMMX010000004">
    <property type="protein sequence ID" value="KAK6942351.1"/>
    <property type="molecule type" value="Genomic_DNA"/>
</dbReference>
<evidence type="ECO:0000256" key="3">
    <source>
        <dbReference type="ARBA" id="ARBA00038471"/>
    </source>
</evidence>
<dbReference type="SUPFAM" id="SSF101148">
    <property type="entry name" value="Plant invertase/pectin methylesterase inhibitor"/>
    <property type="match status" value="3"/>
</dbReference>
<comment type="caution">
    <text evidence="5">The sequence shown here is derived from an EMBL/GenBank/DDBJ whole genome shotgun (WGS) entry which is preliminary data.</text>
</comment>
<evidence type="ECO:0000313" key="5">
    <source>
        <dbReference type="EMBL" id="KAK6942351.1"/>
    </source>
</evidence>
<evidence type="ECO:0000256" key="2">
    <source>
        <dbReference type="ARBA" id="ARBA00023157"/>
    </source>
</evidence>
<dbReference type="InterPro" id="IPR006501">
    <property type="entry name" value="Pectinesterase_inhib_dom"/>
</dbReference>
<keyword evidence="6" id="KW-1185">Reference proteome</keyword>
<gene>
    <name evidence="5" type="ORF">RJ641_027728</name>
</gene>
<name>A0AAN8W5W7_9MAGN</name>
<dbReference type="InterPro" id="IPR052421">
    <property type="entry name" value="PCW_Enzyme_Inhibitor"/>
</dbReference>
<accession>A0AAN8W5W7</accession>
<evidence type="ECO:0000259" key="4">
    <source>
        <dbReference type="SMART" id="SM00856"/>
    </source>
</evidence>
<dbReference type="NCBIfam" id="TIGR01614">
    <property type="entry name" value="PME_inhib"/>
    <property type="match status" value="2"/>
</dbReference>
<feature type="domain" description="Pectinesterase inhibitor" evidence="4">
    <location>
        <begin position="48"/>
        <end position="188"/>
    </location>
</feature>
<dbReference type="InterPro" id="IPR035513">
    <property type="entry name" value="Invertase/methylesterase_inhib"/>
</dbReference>
<dbReference type="SMART" id="SM00856">
    <property type="entry name" value="PMEI"/>
    <property type="match status" value="2"/>
</dbReference>
<sequence length="582" mass="62849">MINPSNIWKALRLLGIWQAGNRIAVIIASNCYVDGDPRIANLKGFVTQGGDPVADMCSKTPYPDLCTSIGKAAGIKEADAREIGLAVHGKANPMAVETSNFIKQLLKQKQDPPVLNSLKYCNDLYDTMVILMGSIRAGLSGNPKFAEQYANSCATEGDSCEGDFPPSKSPLTDKNKAIHDHCAVMAALARMLEANAAGNRIAVIIASNCYVDGDPRIANLKGCRTTGLWAPPSPFWSAQKQRAHVQHFLCLRESSSVVTQGGDPVADMCSKTPYPDLCTSIGKAAGIKEADAREIGLAVHGKANPMAVETSNFIKQLLKQKQDPPVLNSLKYCNDLYDTMVIRWVLSGPDCREILNLLNNMQIVVPPKQTTVKAGNRIAVIIASNCYVDGDPRIANLKGCRTTGLWAPPSPFWSAQKQRAHVQHFLCLRESSSVVTQGGDPVADMCSKTPYPDLCTSIGKAAGIKEADAREIGLAVHGKANPMAVETSNFIKQLLKQKQDPPVLNSLKYCNDLYDTMVILMGSIRAGLSGNPKFAEQYANSCATEADYCEGDFPPSKSPLTDKNKAIHDHCAVMAALARMLL</sequence>
<dbReference type="Gene3D" id="1.20.140.40">
    <property type="entry name" value="Invertase/pectin methylesterase inhibitor family protein"/>
    <property type="match status" value="3"/>
</dbReference>
<evidence type="ECO:0000256" key="1">
    <source>
        <dbReference type="ARBA" id="ARBA00022729"/>
    </source>
</evidence>
<evidence type="ECO:0000313" key="6">
    <source>
        <dbReference type="Proteomes" id="UP001370490"/>
    </source>
</evidence>
<keyword evidence="1" id="KW-0732">Signal</keyword>
<dbReference type="AlphaFoldDB" id="A0AAN8W5W7"/>
<protein>
    <submittedName>
        <fullName evidence="5">Pectinesterase inhibitor domain</fullName>
    </submittedName>
</protein>